<protein>
    <submittedName>
        <fullName evidence="1">Uncharacterized protein</fullName>
    </submittedName>
</protein>
<dbReference type="EMBL" id="JASBWU010000001">
    <property type="protein sequence ID" value="KAJ9125052.1"/>
    <property type="molecule type" value="Genomic_DNA"/>
</dbReference>
<proteinExistence type="predicted"/>
<reference evidence="1" key="1">
    <citation type="submission" date="2023-04" db="EMBL/GenBank/DDBJ databases">
        <title>Draft Genome sequencing of Naganishia species isolated from polar environments using Oxford Nanopore Technology.</title>
        <authorList>
            <person name="Leo P."/>
            <person name="Venkateswaran K."/>
        </authorList>
    </citation>
    <scope>NUCLEOTIDE SEQUENCE</scope>
    <source>
        <strain evidence="1">MNA-CCFEE 5425</strain>
    </source>
</reference>
<organism evidence="1 2">
    <name type="scientific">Naganishia vaughanmartiniae</name>
    <dbReference type="NCBI Taxonomy" id="1424756"/>
    <lineage>
        <taxon>Eukaryota</taxon>
        <taxon>Fungi</taxon>
        <taxon>Dikarya</taxon>
        <taxon>Basidiomycota</taxon>
        <taxon>Agaricomycotina</taxon>
        <taxon>Tremellomycetes</taxon>
        <taxon>Filobasidiales</taxon>
        <taxon>Filobasidiaceae</taxon>
        <taxon>Naganishia</taxon>
    </lineage>
</organism>
<name>A0ACC2XP67_9TREE</name>
<evidence type="ECO:0000313" key="1">
    <source>
        <dbReference type="EMBL" id="KAJ9125052.1"/>
    </source>
</evidence>
<accession>A0ACC2XP67</accession>
<gene>
    <name evidence="1" type="ORF">QFC22_000005</name>
</gene>
<sequence>MLNLADVGRSQTDGEHDMNLNAANVLGALPASYASLSSLSSLIDTNPNNAPSNQGMSPAERRNVSPPASTTNPNVPKQAPRQLTNWFQPILWTLIDETAEKLGFSKPAGIARHLKTTVSPRLFSRLGERQIRKWINDEKTGWKQTVLEKVTRQEVLAHVQAGLITVSSANGAPNVSGSSVDAFDARARGSTSGPPARGTTRKTRSMSLDNSHFGLPGHTIHNTVGSNAHETLVDIHEEEARRKRRRIEGLQG</sequence>
<keyword evidence="2" id="KW-1185">Reference proteome</keyword>
<evidence type="ECO:0000313" key="2">
    <source>
        <dbReference type="Proteomes" id="UP001243375"/>
    </source>
</evidence>
<comment type="caution">
    <text evidence="1">The sequence shown here is derived from an EMBL/GenBank/DDBJ whole genome shotgun (WGS) entry which is preliminary data.</text>
</comment>
<dbReference type="Proteomes" id="UP001243375">
    <property type="component" value="Unassembled WGS sequence"/>
</dbReference>